<proteinExistence type="predicted"/>
<reference evidence="1 2" key="1">
    <citation type="submission" date="2015-02" db="EMBL/GenBank/DDBJ databases">
        <title>Genome Sequencing of Rickettsiales.</title>
        <authorList>
            <person name="Daugherty S.C."/>
            <person name="Su Q."/>
            <person name="Abolude K."/>
            <person name="Beier-Sexton M."/>
            <person name="Carlyon J.A."/>
            <person name="Carter R."/>
            <person name="Day N.P."/>
            <person name="Dumler S.J."/>
            <person name="Dyachenko V."/>
            <person name="Godinez A."/>
            <person name="Kurtti T.J."/>
            <person name="Lichay M."/>
            <person name="Mullins K.E."/>
            <person name="Ott S."/>
            <person name="Pappas-Brown V."/>
            <person name="Paris D.H."/>
            <person name="Patel P."/>
            <person name="Richards A.L."/>
            <person name="Sadzewicz L."/>
            <person name="Sears K."/>
            <person name="Seidman D."/>
            <person name="Sengamalay N."/>
            <person name="Stenos J."/>
            <person name="Tallon L.J."/>
            <person name="Vincent G."/>
            <person name="Fraser C.M."/>
            <person name="Munderloh U."/>
            <person name="Dunning-Hotopp J.C."/>
        </authorList>
    </citation>
    <scope>NUCLEOTIDE SEQUENCE [LARGE SCALE GENOMIC DNA]</scope>
    <source>
        <strain evidence="1 2">Fuller</strain>
    </source>
</reference>
<dbReference type="Proteomes" id="UP000033616">
    <property type="component" value="Unassembled WGS sequence"/>
</dbReference>
<evidence type="ECO:0000313" key="1">
    <source>
        <dbReference type="EMBL" id="KJV54770.1"/>
    </source>
</evidence>
<gene>
    <name evidence="1" type="ORF">OCHUTO_1070</name>
</gene>
<protein>
    <submittedName>
        <fullName evidence="1">Uncharacterized protein</fullName>
    </submittedName>
</protein>
<name>A0A0F3MG93_9RICK</name>
<sequence length="56" mass="6648">MIFSISSYNKKYKKKNPDFENHDYYVLHVIPLVDAIDRIKLCKINMKNGGNKKFNL</sequence>
<comment type="caution">
    <text evidence="1">The sequence shown here is derived from an EMBL/GenBank/DDBJ whole genome shotgun (WGS) entry which is preliminary data.</text>
</comment>
<organism evidence="1 2">
    <name type="scientific">Orientia chuto str. Dubai</name>
    <dbReference type="NCBI Taxonomy" id="1359168"/>
    <lineage>
        <taxon>Bacteria</taxon>
        <taxon>Pseudomonadati</taxon>
        <taxon>Pseudomonadota</taxon>
        <taxon>Alphaproteobacteria</taxon>
        <taxon>Rickettsiales</taxon>
        <taxon>Rickettsiaceae</taxon>
        <taxon>Rickettsieae</taxon>
        <taxon>Orientia</taxon>
    </lineage>
</organism>
<evidence type="ECO:0000313" key="2">
    <source>
        <dbReference type="Proteomes" id="UP000033616"/>
    </source>
</evidence>
<dbReference type="PATRIC" id="fig|1359168.3.peg.872"/>
<dbReference type="EMBL" id="LANP01000036">
    <property type="protein sequence ID" value="KJV54770.1"/>
    <property type="molecule type" value="Genomic_DNA"/>
</dbReference>
<accession>A0A0F3MG93</accession>
<keyword evidence="2" id="KW-1185">Reference proteome</keyword>
<dbReference type="AlphaFoldDB" id="A0A0F3MG93"/>
<dbReference type="STRING" id="1359168.OCHUTO_1070"/>